<sequence>MSHYISTEEITPEMRAKVGELRDRCAAELERYPEYNTDFSLLRWLMGWDYDVETIVPKLKFCLMTLRALNLQKVNYESVDDINEYVKAQTPAAEYFPGGLMGHDRDGNMILMQALARTHPKSIARAGRVSELFRLCTVESELAFKLVRQKEQEVGKKLGIKIIIDLEGFCMDLLYAPTLKIYLNLLTLLQSLFPDFARQIFVINCPTMLSVAYAAVQPVLSKQTREKVQFLGADWKQKLCEDLGAENIYPHWGGMKPIPDVANGKTSGTIRMGGKVPEEIKYENRQNNNDVSEKTLTKLNVGARSTKKIEINVDVPGAKLKWFFRCSSGDIDFSIVKDGVFVWPRYRITTEFVPEYGHIECEETGTYEIQFDNGHGKLWSKDLKYALHVE</sequence>
<reference evidence="3" key="1">
    <citation type="submission" date="2023-06" db="EMBL/GenBank/DDBJ databases">
        <title>Genomic analysis of the entomopathogenic nematode Steinernema hermaphroditum.</title>
        <authorList>
            <person name="Schwarz E.M."/>
            <person name="Heppert J.K."/>
            <person name="Baniya A."/>
            <person name="Schwartz H.T."/>
            <person name="Tan C.-H."/>
            <person name="Antoshechkin I."/>
            <person name="Sternberg P.W."/>
            <person name="Goodrich-Blair H."/>
            <person name="Dillman A.R."/>
        </authorList>
    </citation>
    <scope>NUCLEOTIDE SEQUENCE</scope>
    <source>
        <strain evidence="3">PS9179</strain>
        <tissue evidence="3">Whole animal</tissue>
    </source>
</reference>
<dbReference type="PANTHER" id="PTHR23324">
    <property type="entry name" value="SEC14 RELATED PROTEIN"/>
    <property type="match status" value="1"/>
</dbReference>
<dbReference type="EMBL" id="JAUCMV010000004">
    <property type="protein sequence ID" value="KAK0405126.1"/>
    <property type="molecule type" value="Genomic_DNA"/>
</dbReference>
<feature type="domain" description="CRAL-TRIO" evidence="1">
    <location>
        <begin position="88"/>
        <end position="260"/>
    </location>
</feature>
<dbReference type="InterPro" id="IPR036865">
    <property type="entry name" value="CRAL-TRIO_dom_sf"/>
</dbReference>
<dbReference type="PANTHER" id="PTHR23324:SF7">
    <property type="entry name" value="CRAL-TRIO DOMAIN-CONTAINING PROTEIN"/>
    <property type="match status" value="1"/>
</dbReference>
<dbReference type="InterPro" id="IPR051064">
    <property type="entry name" value="SEC14/CRAL-TRIO_domain"/>
</dbReference>
<proteinExistence type="predicted"/>
<dbReference type="AlphaFoldDB" id="A0AA39HFX2"/>
<comment type="caution">
    <text evidence="3">The sequence shown here is derived from an EMBL/GenBank/DDBJ whole genome shotgun (WGS) entry which is preliminary data.</text>
</comment>
<dbReference type="SUPFAM" id="SSF101576">
    <property type="entry name" value="Supernatant protein factor (SPF), C-terminal domain"/>
    <property type="match status" value="1"/>
</dbReference>
<protein>
    <recommendedName>
        <fullName evidence="5">CRAL-TRIO domain-containing protein</fullName>
    </recommendedName>
</protein>
<dbReference type="InterPro" id="IPR001251">
    <property type="entry name" value="CRAL-TRIO_dom"/>
</dbReference>
<dbReference type="Proteomes" id="UP001175271">
    <property type="component" value="Unassembled WGS sequence"/>
</dbReference>
<dbReference type="PROSITE" id="PS50191">
    <property type="entry name" value="CRAL_TRIO"/>
    <property type="match status" value="1"/>
</dbReference>
<evidence type="ECO:0000313" key="4">
    <source>
        <dbReference type="Proteomes" id="UP001175271"/>
    </source>
</evidence>
<gene>
    <name evidence="3" type="ORF">QR680_017809</name>
</gene>
<dbReference type="Pfam" id="PF00650">
    <property type="entry name" value="CRAL_TRIO"/>
    <property type="match status" value="1"/>
</dbReference>
<evidence type="ECO:0000313" key="3">
    <source>
        <dbReference type="EMBL" id="KAK0405126.1"/>
    </source>
</evidence>
<dbReference type="SMART" id="SM00516">
    <property type="entry name" value="SEC14"/>
    <property type="match status" value="1"/>
</dbReference>
<dbReference type="Gene3D" id="3.40.525.10">
    <property type="entry name" value="CRAL-TRIO lipid binding domain"/>
    <property type="match status" value="1"/>
</dbReference>
<dbReference type="InterPro" id="IPR036598">
    <property type="entry name" value="GOLD_dom_sf"/>
</dbReference>
<dbReference type="Gene3D" id="2.60.120.680">
    <property type="entry name" value="GOLD domain"/>
    <property type="match status" value="1"/>
</dbReference>
<keyword evidence="4" id="KW-1185">Reference proteome</keyword>
<dbReference type="InterPro" id="IPR009038">
    <property type="entry name" value="GOLD_dom"/>
</dbReference>
<feature type="domain" description="GOLD" evidence="2">
    <location>
        <begin position="293"/>
        <end position="389"/>
    </location>
</feature>
<accession>A0AA39HFX2</accession>
<evidence type="ECO:0008006" key="5">
    <source>
        <dbReference type="Google" id="ProtNLM"/>
    </source>
</evidence>
<evidence type="ECO:0000259" key="2">
    <source>
        <dbReference type="PROSITE" id="PS50866"/>
    </source>
</evidence>
<dbReference type="GO" id="GO:0005737">
    <property type="term" value="C:cytoplasm"/>
    <property type="evidence" value="ECO:0007669"/>
    <property type="project" value="TreeGrafter"/>
</dbReference>
<evidence type="ECO:0000259" key="1">
    <source>
        <dbReference type="PROSITE" id="PS50191"/>
    </source>
</evidence>
<name>A0AA39HFX2_9BILA</name>
<dbReference type="SUPFAM" id="SSF52087">
    <property type="entry name" value="CRAL/TRIO domain"/>
    <property type="match status" value="1"/>
</dbReference>
<dbReference type="CDD" id="cd00170">
    <property type="entry name" value="SEC14"/>
    <property type="match status" value="1"/>
</dbReference>
<organism evidence="3 4">
    <name type="scientific">Steinernema hermaphroditum</name>
    <dbReference type="NCBI Taxonomy" id="289476"/>
    <lineage>
        <taxon>Eukaryota</taxon>
        <taxon>Metazoa</taxon>
        <taxon>Ecdysozoa</taxon>
        <taxon>Nematoda</taxon>
        <taxon>Chromadorea</taxon>
        <taxon>Rhabditida</taxon>
        <taxon>Tylenchina</taxon>
        <taxon>Panagrolaimomorpha</taxon>
        <taxon>Strongyloidoidea</taxon>
        <taxon>Steinernematidae</taxon>
        <taxon>Steinernema</taxon>
    </lineage>
</organism>
<dbReference type="PROSITE" id="PS50866">
    <property type="entry name" value="GOLD"/>
    <property type="match status" value="1"/>
</dbReference>